<dbReference type="InterPro" id="IPR014048">
    <property type="entry name" value="MethylDNA_cys_MeTrfase_DNA-bd"/>
</dbReference>
<gene>
    <name evidence="4" type="ORF">BHQ10_008495</name>
</gene>
<dbReference type="PANTHER" id="PTHR42942">
    <property type="entry name" value="6-O-METHYLGUANINE DNA METHYLTRANSFERASE"/>
    <property type="match status" value="1"/>
</dbReference>
<feature type="region of interest" description="Disordered" evidence="2">
    <location>
        <begin position="148"/>
        <end position="170"/>
    </location>
</feature>
<dbReference type="Proteomes" id="UP000249363">
    <property type="component" value="Unassembled WGS sequence"/>
</dbReference>
<evidence type="ECO:0000256" key="1">
    <source>
        <dbReference type="ARBA" id="ARBA00022763"/>
    </source>
</evidence>
<dbReference type="GO" id="GO:0003824">
    <property type="term" value="F:catalytic activity"/>
    <property type="evidence" value="ECO:0007669"/>
    <property type="project" value="InterPro"/>
</dbReference>
<name>A0A364L9M9_TALAM</name>
<feature type="compositionally biased region" description="Acidic residues" evidence="2">
    <location>
        <begin position="68"/>
        <end position="81"/>
    </location>
</feature>
<keyword evidence="1" id="KW-0227">DNA damage</keyword>
<feature type="compositionally biased region" description="Acidic residues" evidence="2">
    <location>
        <begin position="153"/>
        <end position="170"/>
    </location>
</feature>
<reference evidence="4 5" key="1">
    <citation type="journal article" date="2017" name="Biotechnol. Biofuels">
        <title>Differential beta-glucosidase expression as a function of carbon source availability in Talaromyces amestolkiae: a genomic and proteomic approach.</title>
        <authorList>
            <person name="de Eugenio L.I."/>
            <person name="Mendez-Liter J.A."/>
            <person name="Nieto-Dominguez M."/>
            <person name="Alonso L."/>
            <person name="Gil-Munoz J."/>
            <person name="Barriuso J."/>
            <person name="Prieto A."/>
            <person name="Martinez M.J."/>
        </authorList>
    </citation>
    <scope>NUCLEOTIDE SEQUENCE [LARGE SCALE GENOMIC DNA]</scope>
    <source>
        <strain evidence="4 5">CIB</strain>
    </source>
</reference>
<dbReference type="OrthoDB" id="2548197at2759"/>
<dbReference type="PANTHER" id="PTHR42942:SF1">
    <property type="entry name" value="ALKYLTRANSFERASE-LIKE PROTEIN 1"/>
    <property type="match status" value="1"/>
</dbReference>
<sequence>MPRTDEAEHWFNAVYEAVQEIPLGSVTTYGHIARLLGYPRRARQVGICLKHLPSNRTNRSSAVNGAGDDNENSAQEDENDEQGEIYHHFHDDNVPWQRVVNSRGTISHRGPGSASRQAVALRHEGVAVEQDAMGDFYVDMTRYGWFPARLPSEEGESESESDSDDQEEGV</sequence>
<keyword evidence="5" id="KW-1185">Reference proteome</keyword>
<comment type="caution">
    <text evidence="4">The sequence shown here is derived from an EMBL/GenBank/DDBJ whole genome shotgun (WGS) entry which is preliminary data.</text>
</comment>
<proteinExistence type="predicted"/>
<organism evidence="4 5">
    <name type="scientific">Talaromyces amestolkiae</name>
    <dbReference type="NCBI Taxonomy" id="1196081"/>
    <lineage>
        <taxon>Eukaryota</taxon>
        <taxon>Fungi</taxon>
        <taxon>Dikarya</taxon>
        <taxon>Ascomycota</taxon>
        <taxon>Pezizomycotina</taxon>
        <taxon>Eurotiomycetes</taxon>
        <taxon>Eurotiomycetidae</taxon>
        <taxon>Eurotiales</taxon>
        <taxon>Trichocomaceae</taxon>
        <taxon>Talaromyces</taxon>
        <taxon>Talaromyces sect. Talaromyces</taxon>
    </lineage>
</organism>
<dbReference type="SUPFAM" id="SSF46767">
    <property type="entry name" value="Methylated DNA-protein cysteine methyltransferase, C-terminal domain"/>
    <property type="match status" value="1"/>
</dbReference>
<accession>A0A364L9M9</accession>
<dbReference type="STRING" id="1196081.A0A364L9M9"/>
<dbReference type="GeneID" id="63797709"/>
<dbReference type="Pfam" id="PF01035">
    <property type="entry name" value="DNA_binding_1"/>
    <property type="match status" value="1"/>
</dbReference>
<dbReference type="InterPro" id="IPR036388">
    <property type="entry name" value="WH-like_DNA-bd_sf"/>
</dbReference>
<dbReference type="InterPro" id="IPR036217">
    <property type="entry name" value="MethylDNA_cys_MeTrfase_DNAb"/>
</dbReference>
<protein>
    <recommendedName>
        <fullName evidence="3">Methylated-DNA-[protein]-cysteine S-methyltransferase DNA binding domain-containing protein</fullName>
    </recommendedName>
</protein>
<evidence type="ECO:0000259" key="3">
    <source>
        <dbReference type="Pfam" id="PF01035"/>
    </source>
</evidence>
<dbReference type="AlphaFoldDB" id="A0A364L9M9"/>
<dbReference type="GO" id="GO:0006281">
    <property type="term" value="P:DNA repair"/>
    <property type="evidence" value="ECO:0007669"/>
    <property type="project" value="InterPro"/>
</dbReference>
<feature type="domain" description="Methylated-DNA-[protein]-cysteine S-methyltransferase DNA binding" evidence="3">
    <location>
        <begin position="11"/>
        <end position="126"/>
    </location>
</feature>
<feature type="region of interest" description="Disordered" evidence="2">
    <location>
        <begin position="56"/>
        <end position="81"/>
    </location>
</feature>
<dbReference type="Gene3D" id="1.10.10.10">
    <property type="entry name" value="Winged helix-like DNA-binding domain superfamily/Winged helix DNA-binding domain"/>
    <property type="match status" value="1"/>
</dbReference>
<evidence type="ECO:0000313" key="5">
    <source>
        <dbReference type="Proteomes" id="UP000249363"/>
    </source>
</evidence>
<evidence type="ECO:0000256" key="2">
    <source>
        <dbReference type="SAM" id="MobiDB-lite"/>
    </source>
</evidence>
<dbReference type="CDD" id="cd06445">
    <property type="entry name" value="ATase"/>
    <property type="match status" value="1"/>
</dbReference>
<dbReference type="InterPro" id="IPR052520">
    <property type="entry name" value="ATL_DNA_repair"/>
</dbReference>
<dbReference type="EMBL" id="MIKG01000019">
    <property type="protein sequence ID" value="RAO72483.1"/>
    <property type="molecule type" value="Genomic_DNA"/>
</dbReference>
<dbReference type="RefSeq" id="XP_040736997.1">
    <property type="nucleotide sequence ID" value="XM_040881306.1"/>
</dbReference>
<evidence type="ECO:0000313" key="4">
    <source>
        <dbReference type="EMBL" id="RAO72483.1"/>
    </source>
</evidence>